<organism evidence="1 2">
    <name type="scientific">Pseudomonas phage phiK7A1</name>
    <dbReference type="NCBI Taxonomy" id="2759194"/>
    <lineage>
        <taxon>Viruses</taxon>
        <taxon>Duplodnaviria</taxon>
        <taxon>Heunggongvirae</taxon>
        <taxon>Uroviricota</taxon>
        <taxon>Caudoviricetes</taxon>
        <taxon>Vandenendeviridae</taxon>
        <taxon>Gorskivirinae</taxon>
        <taxon>Torinovirus</taxon>
        <taxon>Torinovirus K7A1</taxon>
    </lineage>
</organism>
<dbReference type="Proteomes" id="UP000516415">
    <property type="component" value="Segment"/>
</dbReference>
<sequence>MDLLLDPVTHDLVFVNGQATVTQTQSEIVTQRLKITLYTFLGEWFLDTSVGVPYFQQIFGKVRSKSAIDVIFQNIIANDEGVVEIREFSSDLSTGDRGYTMTFKVRCKDDTITDNITITVGL</sequence>
<protein>
    <submittedName>
        <fullName evidence="1">Putative tail lysozyme</fullName>
    </submittedName>
</protein>
<keyword evidence="2" id="KW-1185">Reference proteome</keyword>
<gene>
    <name evidence="1" type="ORF">phiK7A1_085</name>
</gene>
<accession>A0A7H0XFT3</accession>
<evidence type="ECO:0000313" key="1">
    <source>
        <dbReference type="EMBL" id="QNR53873.1"/>
    </source>
</evidence>
<name>A0A7H0XFT3_9CAUD</name>
<proteinExistence type="predicted"/>
<evidence type="ECO:0000313" key="2">
    <source>
        <dbReference type="Proteomes" id="UP000516415"/>
    </source>
</evidence>
<reference evidence="1 2" key="1">
    <citation type="submission" date="2020-07" db="EMBL/GenBank/DDBJ databases">
        <authorList>
            <person name="Martino G."/>
            <person name="Holtappels D."/>
            <person name="Wagemans J."/>
            <person name="Lavigne R."/>
            <person name="Turina M."/>
            <person name="Ciuffo M."/>
        </authorList>
    </citation>
    <scope>NUCLEOTIDE SEQUENCE [LARGE SCALE GENOMIC DNA]</scope>
</reference>
<dbReference type="InterPro" id="IPR020288">
    <property type="entry name" value="Sheath_initiator"/>
</dbReference>
<dbReference type="Pfam" id="PF10934">
    <property type="entry name" value="Sheath_initiator"/>
    <property type="match status" value="1"/>
</dbReference>
<dbReference type="EMBL" id="MT740307">
    <property type="protein sequence ID" value="QNR53873.1"/>
    <property type="molecule type" value="Genomic_DNA"/>
</dbReference>